<dbReference type="PANTHER" id="PTHR10697:SF1">
    <property type="entry name" value="MAMMALIAN EPENDYMIN-RELATED PROTEIN 1"/>
    <property type="match status" value="1"/>
</dbReference>
<evidence type="ECO:0000256" key="1">
    <source>
        <dbReference type="SAM" id="SignalP"/>
    </source>
</evidence>
<feature type="chain" id="PRO_5029584034" evidence="1">
    <location>
        <begin position="24"/>
        <end position="207"/>
    </location>
</feature>
<evidence type="ECO:0000313" key="2">
    <source>
        <dbReference type="EMBL" id="CAD5110754.1"/>
    </source>
</evidence>
<protein>
    <submittedName>
        <fullName evidence="2">DgyrCDS123</fullName>
    </submittedName>
</protein>
<dbReference type="InterPro" id="IPR001299">
    <property type="entry name" value="Ependymin"/>
</dbReference>
<dbReference type="GO" id="GO:0007160">
    <property type="term" value="P:cell-matrix adhesion"/>
    <property type="evidence" value="ECO:0007669"/>
    <property type="project" value="InterPro"/>
</dbReference>
<dbReference type="EMBL" id="CAJFCJ010000001">
    <property type="protein sequence ID" value="CAD5110754.1"/>
    <property type="molecule type" value="Genomic_DNA"/>
</dbReference>
<name>A0A7I8V6E5_9ANNE</name>
<evidence type="ECO:0000313" key="3">
    <source>
        <dbReference type="Proteomes" id="UP000549394"/>
    </source>
</evidence>
<organism evidence="2 3">
    <name type="scientific">Dimorphilus gyrociliatus</name>
    <dbReference type="NCBI Taxonomy" id="2664684"/>
    <lineage>
        <taxon>Eukaryota</taxon>
        <taxon>Metazoa</taxon>
        <taxon>Spiralia</taxon>
        <taxon>Lophotrochozoa</taxon>
        <taxon>Annelida</taxon>
        <taxon>Polychaeta</taxon>
        <taxon>Polychaeta incertae sedis</taxon>
        <taxon>Dinophilidae</taxon>
        <taxon>Dimorphilus</taxon>
    </lineage>
</organism>
<dbReference type="GO" id="GO:0005764">
    <property type="term" value="C:lysosome"/>
    <property type="evidence" value="ECO:0007669"/>
    <property type="project" value="TreeGrafter"/>
</dbReference>
<proteinExistence type="predicted"/>
<dbReference type="GO" id="GO:0005509">
    <property type="term" value="F:calcium ion binding"/>
    <property type="evidence" value="ECO:0007669"/>
    <property type="project" value="InterPro"/>
</dbReference>
<keyword evidence="1" id="KW-0732">Signal</keyword>
<dbReference type="Proteomes" id="UP000549394">
    <property type="component" value="Unassembled WGS sequence"/>
</dbReference>
<gene>
    <name evidence="2" type="ORF">DGYR_LOCUS116</name>
</gene>
<accession>A0A7I8V6E5</accession>
<comment type="caution">
    <text evidence="2">The sequence shown here is derived from an EMBL/GenBank/DDBJ whole genome shotgun (WGS) entry which is preliminary data.</text>
</comment>
<keyword evidence="3" id="KW-1185">Reference proteome</keyword>
<dbReference type="AlphaFoldDB" id="A0A7I8V6E5"/>
<sequence length="207" mass="23119">MFLRRGLLFLFIIYCSGIRFADSNNVFNSIWRFTNNKLEKNKPDPNKCCTPLIWQADFIQTEGLAIDYGRTSSSQANGIVYMNSTQQKFAVNASITLNGDKDGEIHFLLLDYKNGVGFSVLNGKCFKLQITETWPGNCLPPTTKLIKSTKIGLGKNLLKGQIWKSTVSTYTSEERVTIITAKDGSNCVPVSVTMYGSELTTKDGRIF</sequence>
<reference evidence="2 3" key="1">
    <citation type="submission" date="2020-08" db="EMBL/GenBank/DDBJ databases">
        <authorList>
            <person name="Hejnol A."/>
        </authorList>
    </citation>
    <scope>NUCLEOTIDE SEQUENCE [LARGE SCALE GENOMIC DNA]</scope>
</reference>
<dbReference type="GO" id="GO:0005576">
    <property type="term" value="C:extracellular region"/>
    <property type="evidence" value="ECO:0007669"/>
    <property type="project" value="InterPro"/>
</dbReference>
<feature type="signal peptide" evidence="1">
    <location>
        <begin position="1"/>
        <end position="23"/>
    </location>
</feature>
<dbReference type="PANTHER" id="PTHR10697">
    <property type="entry name" value="MAMMALIAN EPENDYMIN-RELATED PROTEIN 1"/>
    <property type="match status" value="1"/>
</dbReference>